<dbReference type="EMBL" id="BSYO01000006">
    <property type="protein sequence ID" value="GMH05908.1"/>
    <property type="molecule type" value="Genomic_DNA"/>
</dbReference>
<dbReference type="Proteomes" id="UP001279734">
    <property type="component" value="Unassembled WGS sequence"/>
</dbReference>
<keyword evidence="3" id="KW-1185">Reference proteome</keyword>
<reference evidence="2" key="1">
    <citation type="submission" date="2023-05" db="EMBL/GenBank/DDBJ databases">
        <title>Nepenthes gracilis genome sequencing.</title>
        <authorList>
            <person name="Fukushima K."/>
        </authorList>
    </citation>
    <scope>NUCLEOTIDE SEQUENCE</scope>
    <source>
        <strain evidence="2">SING2019-196</strain>
    </source>
</reference>
<accession>A0AAD3XIK8</accession>
<evidence type="ECO:0000256" key="1">
    <source>
        <dbReference type="SAM" id="MobiDB-lite"/>
    </source>
</evidence>
<name>A0AAD3XIK8_NEPGR</name>
<organism evidence="2 3">
    <name type="scientific">Nepenthes gracilis</name>
    <name type="common">Slender pitcher plant</name>
    <dbReference type="NCBI Taxonomy" id="150966"/>
    <lineage>
        <taxon>Eukaryota</taxon>
        <taxon>Viridiplantae</taxon>
        <taxon>Streptophyta</taxon>
        <taxon>Embryophyta</taxon>
        <taxon>Tracheophyta</taxon>
        <taxon>Spermatophyta</taxon>
        <taxon>Magnoliopsida</taxon>
        <taxon>eudicotyledons</taxon>
        <taxon>Gunneridae</taxon>
        <taxon>Pentapetalae</taxon>
        <taxon>Caryophyllales</taxon>
        <taxon>Nepenthaceae</taxon>
        <taxon>Nepenthes</taxon>
    </lineage>
</organism>
<protein>
    <submittedName>
        <fullName evidence="2">Uncharacterized protein</fullName>
    </submittedName>
</protein>
<gene>
    <name evidence="2" type="ORF">Nepgr_007748</name>
</gene>
<feature type="region of interest" description="Disordered" evidence="1">
    <location>
        <begin position="205"/>
        <end position="225"/>
    </location>
</feature>
<comment type="caution">
    <text evidence="2">The sequence shown here is derived from an EMBL/GenBank/DDBJ whole genome shotgun (WGS) entry which is preliminary data.</text>
</comment>
<proteinExistence type="predicted"/>
<evidence type="ECO:0000313" key="2">
    <source>
        <dbReference type="EMBL" id="GMH05908.1"/>
    </source>
</evidence>
<sequence>MEAALSVNSFALQELEESCSTNGSIGIDAADVQLAATQDSGAPNFIENTNDLMELSPAQKIKLSPHEQIMIGNHSTTVKQINLATDLKFLDSKLYLSPIGKADEVGAKQESCSKDNVVVTEETSNSLPDELEKSPHVADSPCIINVQTRLKAVLCDPKPKSSVQHHSSSDPYATNAPVANALADNAAFCNNSHNCPKAEQLSADIDNKNNLAGNPVHASTLVEEP</sequence>
<dbReference type="AlphaFoldDB" id="A0AAD3XIK8"/>
<evidence type="ECO:0000313" key="3">
    <source>
        <dbReference type="Proteomes" id="UP001279734"/>
    </source>
</evidence>